<dbReference type="Pfam" id="PF03720">
    <property type="entry name" value="UDPG_MGDP_dh_C"/>
    <property type="match status" value="1"/>
</dbReference>
<organism evidence="8 9">
    <name type="scientific">Mesonia aestuariivivens</name>
    <dbReference type="NCBI Taxonomy" id="2796128"/>
    <lineage>
        <taxon>Bacteria</taxon>
        <taxon>Pseudomonadati</taxon>
        <taxon>Bacteroidota</taxon>
        <taxon>Flavobacteriia</taxon>
        <taxon>Flavobacteriales</taxon>
        <taxon>Flavobacteriaceae</taxon>
        <taxon>Mesonia</taxon>
    </lineage>
</organism>
<reference evidence="8 9" key="1">
    <citation type="submission" date="2021-07" db="EMBL/GenBank/DDBJ databases">
        <title>Mesonia aestuariivivens sp. nov., isolated from a tidal flat.</title>
        <authorList>
            <person name="Kim Y.-O."/>
            <person name="Yoon J.-H."/>
        </authorList>
    </citation>
    <scope>NUCLEOTIDE SEQUENCE [LARGE SCALE GENOMIC DNA]</scope>
    <source>
        <strain evidence="8 9">JHPTF-M18</strain>
    </source>
</reference>
<dbReference type="NCBIfam" id="TIGR03026">
    <property type="entry name" value="NDP-sugDHase"/>
    <property type="match status" value="1"/>
</dbReference>
<dbReference type="PANTHER" id="PTHR11374:SF3">
    <property type="entry name" value="UDP-GLUCOSE 6-DEHYDROGENASE"/>
    <property type="match status" value="1"/>
</dbReference>
<dbReference type="Pfam" id="PF03721">
    <property type="entry name" value="UDPG_MGDP_dh_N"/>
    <property type="match status" value="1"/>
</dbReference>
<dbReference type="Pfam" id="PF00984">
    <property type="entry name" value="UDPG_MGDP_dh"/>
    <property type="match status" value="1"/>
</dbReference>
<dbReference type="PANTHER" id="PTHR11374">
    <property type="entry name" value="UDP-GLUCOSE DEHYDROGENASE/UDP-MANNAC DEHYDROGENASE"/>
    <property type="match status" value="1"/>
</dbReference>
<evidence type="ECO:0000259" key="7">
    <source>
        <dbReference type="SMART" id="SM00984"/>
    </source>
</evidence>
<name>A0ABS6W1T0_9FLAO</name>
<evidence type="ECO:0000256" key="2">
    <source>
        <dbReference type="ARBA" id="ARBA00012954"/>
    </source>
</evidence>
<keyword evidence="9" id="KW-1185">Reference proteome</keyword>
<dbReference type="PIRSF" id="PIRSF500133">
    <property type="entry name" value="UDPglc_DH_euk"/>
    <property type="match status" value="1"/>
</dbReference>
<dbReference type="InterPro" id="IPR017476">
    <property type="entry name" value="UDP-Glc/GDP-Man"/>
</dbReference>
<evidence type="ECO:0000256" key="3">
    <source>
        <dbReference type="ARBA" id="ARBA00023002"/>
    </source>
</evidence>
<dbReference type="InterPro" id="IPR028356">
    <property type="entry name" value="UDPglc_DH_euk"/>
</dbReference>
<dbReference type="InterPro" id="IPR001732">
    <property type="entry name" value="UDP-Glc/GDP-Man_DH_N"/>
</dbReference>
<comment type="catalytic activity">
    <reaction evidence="5">
        <text>UDP-alpha-D-glucose + 2 NAD(+) + H2O = UDP-alpha-D-glucuronate + 2 NADH + 3 H(+)</text>
        <dbReference type="Rhea" id="RHEA:23596"/>
        <dbReference type="ChEBI" id="CHEBI:15377"/>
        <dbReference type="ChEBI" id="CHEBI:15378"/>
        <dbReference type="ChEBI" id="CHEBI:57540"/>
        <dbReference type="ChEBI" id="CHEBI:57945"/>
        <dbReference type="ChEBI" id="CHEBI:58052"/>
        <dbReference type="ChEBI" id="CHEBI:58885"/>
        <dbReference type="EC" id="1.1.1.22"/>
    </reaction>
</comment>
<evidence type="ECO:0000313" key="8">
    <source>
        <dbReference type="EMBL" id="MBW2961517.1"/>
    </source>
</evidence>
<comment type="caution">
    <text evidence="8">The sequence shown here is derived from an EMBL/GenBank/DDBJ whole genome shotgun (WGS) entry which is preliminary data.</text>
</comment>
<dbReference type="EMBL" id="JAHWDF010000006">
    <property type="protein sequence ID" value="MBW2961517.1"/>
    <property type="molecule type" value="Genomic_DNA"/>
</dbReference>
<evidence type="ECO:0000256" key="4">
    <source>
        <dbReference type="ARBA" id="ARBA00023027"/>
    </source>
</evidence>
<comment type="pathway">
    <text evidence="1">Nucleotide-sugar biosynthesis; UDP-alpha-D-glucuronate biosynthesis; UDP-alpha-D-glucuronate from UDP-alpha-D-glucose: step 1/1.</text>
</comment>
<dbReference type="EC" id="1.1.1.22" evidence="2"/>
<dbReference type="Proteomes" id="UP000719267">
    <property type="component" value="Unassembled WGS sequence"/>
</dbReference>
<dbReference type="InterPro" id="IPR014027">
    <property type="entry name" value="UDP-Glc/GDP-Man_DH_C"/>
</dbReference>
<evidence type="ECO:0000256" key="1">
    <source>
        <dbReference type="ARBA" id="ARBA00004701"/>
    </source>
</evidence>
<accession>A0ABS6W1T0</accession>
<dbReference type="PIRSF" id="PIRSF000124">
    <property type="entry name" value="UDPglc_GDPman_dh"/>
    <property type="match status" value="1"/>
</dbReference>
<keyword evidence="3" id="KW-0560">Oxidoreductase</keyword>
<evidence type="ECO:0000256" key="5">
    <source>
        <dbReference type="ARBA" id="ARBA00047473"/>
    </source>
</evidence>
<dbReference type="SMART" id="SM00984">
    <property type="entry name" value="UDPG_MGDP_dh_C"/>
    <property type="match status" value="1"/>
</dbReference>
<sequence>MKIKNICCIGAGYVGGPTMAVIAQKCPHIQVTVVDINEKRIEAWNDSNLEKLPVYEPGLDKIVGEARGRNLFFSTHVDQAIDQADMIFISVNTPTKTYGKGKGMAADLKYIELCARQIARVATSDKIVVEKSTLPVRTASAIKSILDNTGNGSKVKFQILSNPEFLAEGTAIEDLLDPDRVLIGGDTSTSEGNDAIESLVNIYANWVNKEQILTTNVWSSELSKLTANAFLAQRVSSINSLSELCEKTGADVNEVAKAIGMDSRIGSKFLKSSVGFGGSCFQKDILNLVYIAKSYGLTEVADYWEQVILMNDHQKRRFAHHIISTLFNTVSGKKIAFLGWAFKKDTNDTRESAAIYVADELLNEQSQIDVYDPKVEEQQMYTDLDYLNTRSSKDNREGLTVHQDPYRACENAHAIAVLTEWDEFKTYDWQKLYDRMQKPAFLFDGRGILNIEELENIGFVCYKIGKGKDL</sequence>
<feature type="domain" description="UDP-glucose/GDP-mannose dehydrogenase C-terminal" evidence="7">
    <location>
        <begin position="336"/>
        <end position="451"/>
    </location>
</feature>
<evidence type="ECO:0000313" key="9">
    <source>
        <dbReference type="Proteomes" id="UP000719267"/>
    </source>
</evidence>
<dbReference type="RefSeq" id="WP_219039808.1">
    <property type="nucleotide sequence ID" value="NZ_JAHWDF010000006.1"/>
</dbReference>
<proteinExistence type="inferred from homology"/>
<keyword evidence="4" id="KW-0520">NAD</keyword>
<protein>
    <recommendedName>
        <fullName evidence="2">UDP-glucose 6-dehydrogenase</fullName>
        <ecNumber evidence="2">1.1.1.22</ecNumber>
    </recommendedName>
</protein>
<evidence type="ECO:0000256" key="6">
    <source>
        <dbReference type="PIRNR" id="PIRNR000124"/>
    </source>
</evidence>
<comment type="similarity">
    <text evidence="6">Belongs to the UDP-glucose/GDP-mannose dehydrogenase family.</text>
</comment>
<dbReference type="InterPro" id="IPR014026">
    <property type="entry name" value="UDP-Glc/GDP-Man_DH_dimer"/>
</dbReference>
<gene>
    <name evidence="8" type="ORF">KW502_06870</name>
</gene>